<dbReference type="Gene3D" id="3.90.1300.10">
    <property type="entry name" value="Amidase signature (AS) domain"/>
    <property type="match status" value="1"/>
</dbReference>
<keyword evidence="2" id="KW-1133">Transmembrane helix</keyword>
<name>A0AAD4JV33_9MUSC</name>
<organism evidence="4 5">
    <name type="scientific">Drosophila rubida</name>
    <dbReference type="NCBI Taxonomy" id="30044"/>
    <lineage>
        <taxon>Eukaryota</taxon>
        <taxon>Metazoa</taxon>
        <taxon>Ecdysozoa</taxon>
        <taxon>Arthropoda</taxon>
        <taxon>Hexapoda</taxon>
        <taxon>Insecta</taxon>
        <taxon>Pterygota</taxon>
        <taxon>Neoptera</taxon>
        <taxon>Endopterygota</taxon>
        <taxon>Diptera</taxon>
        <taxon>Brachycera</taxon>
        <taxon>Muscomorpha</taxon>
        <taxon>Ephydroidea</taxon>
        <taxon>Drosophilidae</taxon>
        <taxon>Drosophila</taxon>
    </lineage>
</organism>
<dbReference type="AlphaFoldDB" id="A0AAD4JV33"/>
<feature type="active site" description="Charge relay system" evidence="1">
    <location>
        <position position="204"/>
    </location>
</feature>
<feature type="transmembrane region" description="Helical" evidence="2">
    <location>
        <begin position="7"/>
        <end position="30"/>
    </location>
</feature>
<dbReference type="SUPFAM" id="SSF75304">
    <property type="entry name" value="Amidase signature (AS) enzymes"/>
    <property type="match status" value="1"/>
</dbReference>
<dbReference type="GO" id="GO:0012505">
    <property type="term" value="C:endomembrane system"/>
    <property type="evidence" value="ECO:0007669"/>
    <property type="project" value="TreeGrafter"/>
</dbReference>
<dbReference type="InterPro" id="IPR052739">
    <property type="entry name" value="FAAH2"/>
</dbReference>
<comment type="caution">
    <text evidence="4">The sequence shown here is derived from an EMBL/GenBank/DDBJ whole genome shotgun (WGS) entry which is preliminary data.</text>
</comment>
<evidence type="ECO:0000313" key="5">
    <source>
        <dbReference type="Proteomes" id="UP001200034"/>
    </source>
</evidence>
<accession>A0AAD4JV33</accession>
<protein>
    <recommendedName>
        <fullName evidence="3">Amidase domain-containing protein</fullName>
    </recommendedName>
</protein>
<keyword evidence="5" id="KW-1185">Reference proteome</keyword>
<dbReference type="Pfam" id="PF01425">
    <property type="entry name" value="Amidase"/>
    <property type="match status" value="1"/>
</dbReference>
<dbReference type="EMBL" id="JAJJHW010003409">
    <property type="protein sequence ID" value="KAH8359842.1"/>
    <property type="molecule type" value="Genomic_DNA"/>
</dbReference>
<gene>
    <name evidence="4" type="ORF">KR093_009090</name>
</gene>
<sequence>MEFFVRLLLVTIKFVAILAYPLQVVFRLWVKRLFRNDTQSPPIKNRILTYNIQELRNRLRSRKLKSYDIVNAYITRIKLVNPILNAVVEDRFIAALREARAADKRIAAAGDLRQLFERLPLLGMPVTVKESCALSGMRFAVGSMSRKRLRAQEDGLVVARIRAAGAIPLLVSATPEYCYSVDTDTLINGRTLNPYDYGCTPGGSSGGEGALNGAGASLFGIGSDIGGSIRIPSLFCGVFGHKPTGGIVPVDGHFPNSTDPEFKNYLVLGPITRFATDLSLLLGIMAGTNAVKLRLHEPVELSKLKVHYALGFQGYNGLMHQGVERAIKRAIRKAATYFTRLGLDVKHAKLPGFCNSLEIALSGIARLENMQYVLDGQFRMYDTLKELARSSTGKSIYTTNALIFDLMRRNTAFMPNQQLEEFKQETEMLGDDGVLLFPTMHATAPRHGFASLHMWGVDYTLLFNVLGLPVTHVPMGLNGFDIPIGFSVIAGPYQDRLCLSVAVELERAFGGWLPPSPHDFAR</sequence>
<keyword evidence="2" id="KW-0812">Transmembrane</keyword>
<dbReference type="Proteomes" id="UP001200034">
    <property type="component" value="Unassembled WGS sequence"/>
</dbReference>
<proteinExistence type="predicted"/>
<keyword evidence="2" id="KW-0472">Membrane</keyword>
<evidence type="ECO:0000259" key="3">
    <source>
        <dbReference type="Pfam" id="PF01425"/>
    </source>
</evidence>
<evidence type="ECO:0000313" key="4">
    <source>
        <dbReference type="EMBL" id="KAH8359842.1"/>
    </source>
</evidence>
<evidence type="ECO:0000256" key="2">
    <source>
        <dbReference type="SAM" id="Phobius"/>
    </source>
</evidence>
<dbReference type="PANTHER" id="PTHR43372">
    <property type="entry name" value="FATTY-ACID AMIDE HYDROLASE"/>
    <property type="match status" value="1"/>
</dbReference>
<dbReference type="PANTHER" id="PTHR43372:SF3">
    <property type="entry name" value="AT07710P-RELATED"/>
    <property type="match status" value="1"/>
</dbReference>
<feature type="domain" description="Amidase" evidence="3">
    <location>
        <begin position="68"/>
        <end position="499"/>
    </location>
</feature>
<dbReference type="InterPro" id="IPR036928">
    <property type="entry name" value="AS_sf"/>
</dbReference>
<feature type="active site" description="Acyl-ester intermediate" evidence="1">
    <location>
        <position position="228"/>
    </location>
</feature>
<dbReference type="PIRSF" id="PIRSF001221">
    <property type="entry name" value="Amidase_fungi"/>
    <property type="match status" value="1"/>
</dbReference>
<evidence type="ECO:0000256" key="1">
    <source>
        <dbReference type="PIRSR" id="PIRSR001221-1"/>
    </source>
</evidence>
<dbReference type="InterPro" id="IPR023631">
    <property type="entry name" value="Amidase_dom"/>
</dbReference>
<reference evidence="4" key="1">
    <citation type="journal article" date="2021" name="Mol. Ecol. Resour.">
        <title>Phylogenomic analyses of the genus Drosophila reveals genomic signals of climate adaptation.</title>
        <authorList>
            <person name="Li F."/>
            <person name="Rane R.V."/>
            <person name="Luria V."/>
            <person name="Xiong Z."/>
            <person name="Chen J."/>
            <person name="Li Z."/>
            <person name="Catullo R.A."/>
            <person name="Griffin P.C."/>
            <person name="Schiffer M."/>
            <person name="Pearce S."/>
            <person name="Lee S.F."/>
            <person name="McElroy K."/>
            <person name="Stocker A."/>
            <person name="Shirriffs J."/>
            <person name="Cockerell F."/>
            <person name="Coppin C."/>
            <person name="Sgro C.M."/>
            <person name="Karger A."/>
            <person name="Cain J.W."/>
            <person name="Weber J.A."/>
            <person name="Santpere G."/>
            <person name="Kirschner M.W."/>
            <person name="Hoffmann A.A."/>
            <person name="Oakeshott J.G."/>
            <person name="Zhang G."/>
        </authorList>
    </citation>
    <scope>NUCLEOTIDE SEQUENCE</scope>
    <source>
        <strain evidence="4">BGI-SZ-2011g</strain>
    </source>
</reference>
<feature type="active site" description="Charge relay system" evidence="1">
    <location>
        <position position="129"/>
    </location>
</feature>